<proteinExistence type="predicted"/>
<dbReference type="Proteomes" id="UP001055439">
    <property type="component" value="Chromosome 9"/>
</dbReference>
<evidence type="ECO:0000313" key="2">
    <source>
        <dbReference type="Proteomes" id="UP001055439"/>
    </source>
</evidence>
<reference evidence="1" key="1">
    <citation type="submission" date="2022-05" db="EMBL/GenBank/DDBJ databases">
        <title>The Musa troglodytarum L. genome provides insights into the mechanism of non-climacteric behaviour and enrichment of carotenoids.</title>
        <authorList>
            <person name="Wang J."/>
        </authorList>
    </citation>
    <scope>NUCLEOTIDE SEQUENCE</scope>
    <source>
        <tissue evidence="1">Leaf</tissue>
    </source>
</reference>
<gene>
    <name evidence="1" type="ORF">MUK42_33411</name>
</gene>
<dbReference type="AlphaFoldDB" id="A0A9E7IHJ9"/>
<keyword evidence="2" id="KW-1185">Reference proteome</keyword>
<protein>
    <submittedName>
        <fullName evidence="1">Uncharacterized protein</fullName>
    </submittedName>
</protein>
<sequence length="65" mass="7308">MRPSMFLRTNPSHSSLKEKTFCGRWKPHSKQAPLAHQWDSGHLSTLAICLIGNEIVEPAEDEVPP</sequence>
<name>A0A9E7IHJ9_9LILI</name>
<evidence type="ECO:0000313" key="1">
    <source>
        <dbReference type="EMBL" id="URE49303.1"/>
    </source>
</evidence>
<dbReference type="EMBL" id="CP097511">
    <property type="protein sequence ID" value="URE49303.1"/>
    <property type="molecule type" value="Genomic_DNA"/>
</dbReference>
<organism evidence="1 2">
    <name type="scientific">Musa troglodytarum</name>
    <name type="common">fe'i banana</name>
    <dbReference type="NCBI Taxonomy" id="320322"/>
    <lineage>
        <taxon>Eukaryota</taxon>
        <taxon>Viridiplantae</taxon>
        <taxon>Streptophyta</taxon>
        <taxon>Embryophyta</taxon>
        <taxon>Tracheophyta</taxon>
        <taxon>Spermatophyta</taxon>
        <taxon>Magnoliopsida</taxon>
        <taxon>Liliopsida</taxon>
        <taxon>Zingiberales</taxon>
        <taxon>Musaceae</taxon>
        <taxon>Musa</taxon>
    </lineage>
</organism>
<accession>A0A9E7IHJ9</accession>